<reference evidence="3" key="2">
    <citation type="submission" date="2019-07" db="EMBL/GenBank/DDBJ databases">
        <authorList>
            <person name="Seetharam A."/>
            <person name="Woodhouse M."/>
            <person name="Cannon E."/>
        </authorList>
    </citation>
    <scope>NUCLEOTIDE SEQUENCE [LARGE SCALE GENOMIC DNA]</scope>
    <source>
        <strain evidence="3">cv. B73</strain>
    </source>
</reference>
<feature type="region of interest" description="Disordered" evidence="1">
    <location>
        <begin position="91"/>
        <end position="140"/>
    </location>
</feature>
<dbReference type="EnsemblPlants" id="Zm00001eb012840_T001">
    <property type="protein sequence ID" value="Zm00001eb012840_P001"/>
    <property type="gene ID" value="Zm00001eb012840"/>
</dbReference>
<keyword evidence="2" id="KW-1133">Transmembrane helix</keyword>
<evidence type="ECO:0000256" key="2">
    <source>
        <dbReference type="SAM" id="Phobius"/>
    </source>
</evidence>
<feature type="transmembrane region" description="Helical" evidence="2">
    <location>
        <begin position="12"/>
        <end position="32"/>
    </location>
</feature>
<keyword evidence="2" id="KW-0472">Membrane</keyword>
<reference evidence="3" key="3">
    <citation type="submission" date="2021-05" db="UniProtKB">
        <authorList>
            <consortium name="EnsemblPlants"/>
        </authorList>
    </citation>
    <scope>IDENTIFICATION</scope>
    <source>
        <strain evidence="3">cv. B73</strain>
    </source>
</reference>
<evidence type="ECO:0000313" key="4">
    <source>
        <dbReference type="Proteomes" id="UP000007305"/>
    </source>
</evidence>
<feature type="region of interest" description="Disordered" evidence="1">
    <location>
        <begin position="217"/>
        <end position="236"/>
    </location>
</feature>
<keyword evidence="4" id="KW-1185">Reference proteome</keyword>
<evidence type="ECO:0000256" key="1">
    <source>
        <dbReference type="SAM" id="MobiDB-lite"/>
    </source>
</evidence>
<name>A0A804LI79_MAIZE</name>
<sequence length="406" mass="43677">MHICGKRQHKLHITAHVVVVTSLSVSIVFFFLHTSRGSRLVAVGCCCYGRSSRPGRRGGAGVADALPGEPQLLLRALAVGDGALDQPLRLRPGAAAPLQRRPAASPGAPPRRGRRRQRLRRRRGGRRRCRVPPLDHAGEGLALPGGGGELLLVHQLLLLDAAPQGGRRRPAAVVAVAVAVIDLGKRRLAAVALRLAGWWRRSGAGPDLGAAALLVGARGSPGEQGPEEGPRRQQLRVHRPRRLPAAGALGAQPRRHGLRVVAEPRGVRVLQRRHRRGAPPAGATTSAAAADVNFLRLAARPRWRRRLQPTTAAEELVRRAAPAHPELQLPARTEIQVDVLLLHQRTHASHRGAAELVRGSGAHCLLPCSRRRAGRIWGEEEDVGRQRQGFEKIYGQGQAMAVATGQ</sequence>
<dbReference type="AlphaFoldDB" id="A0A804LI79"/>
<protein>
    <submittedName>
        <fullName evidence="3">Uncharacterized protein</fullName>
    </submittedName>
</protein>
<dbReference type="Proteomes" id="UP000007305">
    <property type="component" value="Chromosome 1"/>
</dbReference>
<reference evidence="4" key="1">
    <citation type="submission" date="2015-12" db="EMBL/GenBank/DDBJ databases">
        <title>Update maize B73 reference genome by single molecule sequencing technologies.</title>
        <authorList>
            <consortium name="Maize Genome Sequencing Project"/>
            <person name="Ware D."/>
        </authorList>
    </citation>
    <scope>NUCLEOTIDE SEQUENCE [LARGE SCALE GENOMIC DNA]</scope>
    <source>
        <strain evidence="4">cv. B73</strain>
    </source>
</reference>
<organism evidence="3 4">
    <name type="scientific">Zea mays</name>
    <name type="common">Maize</name>
    <dbReference type="NCBI Taxonomy" id="4577"/>
    <lineage>
        <taxon>Eukaryota</taxon>
        <taxon>Viridiplantae</taxon>
        <taxon>Streptophyta</taxon>
        <taxon>Embryophyta</taxon>
        <taxon>Tracheophyta</taxon>
        <taxon>Spermatophyta</taxon>
        <taxon>Magnoliopsida</taxon>
        <taxon>Liliopsida</taxon>
        <taxon>Poales</taxon>
        <taxon>Poaceae</taxon>
        <taxon>PACMAD clade</taxon>
        <taxon>Panicoideae</taxon>
        <taxon>Andropogonodae</taxon>
        <taxon>Andropogoneae</taxon>
        <taxon>Tripsacinae</taxon>
        <taxon>Zea</taxon>
    </lineage>
</organism>
<keyword evidence="2" id="KW-0812">Transmembrane</keyword>
<dbReference type="InParanoid" id="A0A804LI79"/>
<evidence type="ECO:0000313" key="3">
    <source>
        <dbReference type="EnsemblPlants" id="Zm00001eb012840_P001"/>
    </source>
</evidence>
<proteinExistence type="predicted"/>
<dbReference type="Gramene" id="Zm00001eb012840_T001">
    <property type="protein sequence ID" value="Zm00001eb012840_P001"/>
    <property type="gene ID" value="Zm00001eb012840"/>
</dbReference>
<accession>A0A804LI79</accession>
<feature type="compositionally biased region" description="Basic residues" evidence="1">
    <location>
        <begin position="111"/>
        <end position="130"/>
    </location>
</feature>